<comment type="subcellular location">
    <subcellularLocation>
        <location evidence="1">Nucleus</location>
    </subcellularLocation>
</comment>
<protein>
    <submittedName>
        <fullName evidence="7">RNA polymerase I enhancer binding protein</fullName>
    </submittedName>
</protein>
<dbReference type="PROSITE" id="PS50090">
    <property type="entry name" value="MYB_LIKE"/>
    <property type="match status" value="2"/>
</dbReference>
<accession>A0A8H7EUI8</accession>
<dbReference type="InterPro" id="IPR009057">
    <property type="entry name" value="Homeodomain-like_sf"/>
</dbReference>
<evidence type="ECO:0000259" key="5">
    <source>
        <dbReference type="PROSITE" id="PS50090"/>
    </source>
</evidence>
<comment type="caution">
    <text evidence="7">The sequence shown here is derived from an EMBL/GenBank/DDBJ whole genome shotgun (WGS) entry which is preliminary data.</text>
</comment>
<dbReference type="GO" id="GO:0000981">
    <property type="term" value="F:DNA-binding transcription factor activity, RNA polymerase II-specific"/>
    <property type="evidence" value="ECO:0007669"/>
    <property type="project" value="TreeGrafter"/>
</dbReference>
<keyword evidence="2" id="KW-0238">DNA-binding</keyword>
<dbReference type="PANTHER" id="PTHR46380">
    <property type="entry name" value="CYCLIN-D-BINDING MYB-LIKE TRANSCRIPTION FACTOR 1"/>
    <property type="match status" value="1"/>
</dbReference>
<evidence type="ECO:0000313" key="8">
    <source>
        <dbReference type="Proteomes" id="UP000605846"/>
    </source>
</evidence>
<keyword evidence="8" id="KW-1185">Reference proteome</keyword>
<evidence type="ECO:0000256" key="3">
    <source>
        <dbReference type="ARBA" id="ARBA00023242"/>
    </source>
</evidence>
<organism evidence="7 8">
    <name type="scientific">Apophysomyces ossiformis</name>
    <dbReference type="NCBI Taxonomy" id="679940"/>
    <lineage>
        <taxon>Eukaryota</taxon>
        <taxon>Fungi</taxon>
        <taxon>Fungi incertae sedis</taxon>
        <taxon>Mucoromycota</taxon>
        <taxon>Mucoromycotina</taxon>
        <taxon>Mucoromycetes</taxon>
        <taxon>Mucorales</taxon>
        <taxon>Mucorineae</taxon>
        <taxon>Mucoraceae</taxon>
        <taxon>Apophysomyces</taxon>
    </lineage>
</organism>
<evidence type="ECO:0000313" key="7">
    <source>
        <dbReference type="EMBL" id="KAF7728134.1"/>
    </source>
</evidence>
<feature type="domain" description="Myb-like" evidence="5">
    <location>
        <begin position="380"/>
        <end position="418"/>
    </location>
</feature>
<evidence type="ECO:0000259" key="6">
    <source>
        <dbReference type="PROSITE" id="PS51294"/>
    </source>
</evidence>
<evidence type="ECO:0000256" key="4">
    <source>
        <dbReference type="SAM" id="MobiDB-lite"/>
    </source>
</evidence>
<dbReference type="Proteomes" id="UP000605846">
    <property type="component" value="Unassembled WGS sequence"/>
</dbReference>
<dbReference type="GO" id="GO:0005634">
    <property type="term" value="C:nucleus"/>
    <property type="evidence" value="ECO:0007669"/>
    <property type="project" value="UniProtKB-SubCell"/>
</dbReference>
<proteinExistence type="predicted"/>
<feature type="compositionally biased region" description="Low complexity" evidence="4">
    <location>
        <begin position="186"/>
        <end position="205"/>
    </location>
</feature>
<dbReference type="GO" id="GO:0000978">
    <property type="term" value="F:RNA polymerase II cis-regulatory region sequence-specific DNA binding"/>
    <property type="evidence" value="ECO:0007669"/>
    <property type="project" value="TreeGrafter"/>
</dbReference>
<gene>
    <name evidence="7" type="primary">REB1</name>
    <name evidence="7" type="ORF">EC973_006649</name>
</gene>
<feature type="domain" description="HTH myb-type" evidence="6">
    <location>
        <begin position="380"/>
        <end position="427"/>
    </location>
</feature>
<dbReference type="Gene3D" id="1.10.10.60">
    <property type="entry name" value="Homeodomain-like"/>
    <property type="match status" value="2"/>
</dbReference>
<name>A0A8H7EUI8_9FUNG</name>
<dbReference type="InterPro" id="IPR001005">
    <property type="entry name" value="SANT/Myb"/>
</dbReference>
<feature type="compositionally biased region" description="Basic and acidic residues" evidence="4">
    <location>
        <begin position="19"/>
        <end position="42"/>
    </location>
</feature>
<reference evidence="7" key="1">
    <citation type="submission" date="2020-01" db="EMBL/GenBank/DDBJ databases">
        <title>Genome Sequencing of Three Apophysomyces-Like Fungal Strains Confirms a Novel Fungal Genus in the Mucoromycota with divergent Burkholderia-like Endosymbiotic Bacteria.</title>
        <authorList>
            <person name="Stajich J.E."/>
            <person name="Macias A.M."/>
            <person name="Carter-House D."/>
            <person name="Lovett B."/>
            <person name="Kasson L.R."/>
            <person name="Berry K."/>
            <person name="Grigoriev I."/>
            <person name="Chang Y."/>
            <person name="Spatafora J."/>
            <person name="Kasson M.T."/>
        </authorList>
    </citation>
    <scope>NUCLEOTIDE SEQUENCE</scope>
    <source>
        <strain evidence="7">NRRL A-21654</strain>
    </source>
</reference>
<dbReference type="InterPro" id="IPR051651">
    <property type="entry name" value="DMTF1_DNA-bind_reg"/>
</dbReference>
<keyword evidence="3" id="KW-0539">Nucleus</keyword>
<feature type="domain" description="Myb-like" evidence="5">
    <location>
        <begin position="425"/>
        <end position="483"/>
    </location>
</feature>
<feature type="compositionally biased region" description="Basic and acidic residues" evidence="4">
    <location>
        <begin position="163"/>
        <end position="185"/>
    </location>
</feature>
<dbReference type="PROSITE" id="PS51294">
    <property type="entry name" value="HTH_MYB"/>
    <property type="match status" value="1"/>
</dbReference>
<dbReference type="EMBL" id="JABAYA010000043">
    <property type="protein sequence ID" value="KAF7728134.1"/>
    <property type="molecule type" value="Genomic_DNA"/>
</dbReference>
<dbReference type="CDD" id="cd00167">
    <property type="entry name" value="SANT"/>
    <property type="match status" value="1"/>
</dbReference>
<sequence length="578" mass="67896">MTDQHESKSEHKKKKEKKNKVSDLKPKKRQDTDSTLHRSEEKKRKKEKKSKKDKSKRDHDKERKRKKEKKDDTTKKRKRQHDEVVDDNNDTTNSKTKKQKIAAKESNTSDRAVLKTTAPESIKRKHTTDKKPVILSTKPVHSQKLPPIRTYDSDSSSSSDEEVVPKPKEKNKVTSHVPVDHRSDSDSSSSNDQEKTSTAQTASKKTSGRGSSNSDKENSVLQIHRLKPFLHRQYTDEMNAKKRYKNRLVDLGLKVNPDFFISDSESDTDSDASYNGEPELEWHKKVENHTKIRKKMQERGWTIQTGPWNQNELLRLEKRIKKLARRENMSLETFRETILAEKPGKHIEFWWKVAKVFPDRALYPIIRHAMKAYSHSNYLGRWSEEEDQQLLNLVELHGSNFKEIAKHIDRHPAACEARHRVLKRKTSKVGKRWTKEEVDKLIATVEEYQAQHGPDISYDYVSIKGFDSERSSMQCRRKWEAIATVYKKDSTFGKSKQKVDLKTQLQLLERIQKGGWENECEIRFSKLQDDEFYLPGSKCRSQYYMLRNTVPSFEKMKLKDVLSYLIERRRKMLESLEE</sequence>
<dbReference type="SUPFAM" id="SSF46689">
    <property type="entry name" value="Homeodomain-like"/>
    <property type="match status" value="2"/>
</dbReference>
<dbReference type="PANTHER" id="PTHR46380:SF2">
    <property type="entry name" value="CYCLIN-D-BINDING MYB-LIKE TRANSCRIPTION FACTOR 1"/>
    <property type="match status" value="1"/>
</dbReference>
<dbReference type="AlphaFoldDB" id="A0A8H7EUI8"/>
<feature type="region of interest" description="Disordered" evidence="4">
    <location>
        <begin position="1"/>
        <end position="224"/>
    </location>
</feature>
<evidence type="ECO:0000256" key="2">
    <source>
        <dbReference type="ARBA" id="ARBA00023125"/>
    </source>
</evidence>
<dbReference type="InterPro" id="IPR017930">
    <property type="entry name" value="Myb_dom"/>
</dbReference>
<feature type="compositionally biased region" description="Basic residues" evidence="4">
    <location>
        <begin position="43"/>
        <end position="54"/>
    </location>
</feature>
<dbReference type="Pfam" id="PF13921">
    <property type="entry name" value="Myb_DNA-bind_6"/>
    <property type="match status" value="1"/>
</dbReference>
<dbReference type="SMART" id="SM00717">
    <property type="entry name" value="SANT"/>
    <property type="match status" value="2"/>
</dbReference>
<evidence type="ECO:0000256" key="1">
    <source>
        <dbReference type="ARBA" id="ARBA00004123"/>
    </source>
</evidence>
<dbReference type="OrthoDB" id="39591at2759"/>